<gene>
    <name evidence="1" type="ORF">PoB_007623900</name>
</gene>
<reference evidence="1 2" key="1">
    <citation type="journal article" date="2021" name="Elife">
        <title>Chloroplast acquisition without the gene transfer in kleptoplastic sea slugs, Plakobranchus ocellatus.</title>
        <authorList>
            <person name="Maeda T."/>
            <person name="Takahashi S."/>
            <person name="Yoshida T."/>
            <person name="Shimamura S."/>
            <person name="Takaki Y."/>
            <person name="Nagai Y."/>
            <person name="Toyoda A."/>
            <person name="Suzuki Y."/>
            <person name="Arimoto A."/>
            <person name="Ishii H."/>
            <person name="Satoh N."/>
            <person name="Nishiyama T."/>
            <person name="Hasebe M."/>
            <person name="Maruyama T."/>
            <person name="Minagawa J."/>
            <person name="Obokata J."/>
            <person name="Shigenobu S."/>
        </authorList>
    </citation>
    <scope>NUCLEOTIDE SEQUENCE [LARGE SCALE GENOMIC DNA]</scope>
</reference>
<comment type="caution">
    <text evidence="1">The sequence shown here is derived from an EMBL/GenBank/DDBJ whole genome shotgun (WGS) entry which is preliminary data.</text>
</comment>
<dbReference type="AlphaFoldDB" id="A0AAV4DZR2"/>
<evidence type="ECO:0000313" key="1">
    <source>
        <dbReference type="EMBL" id="GFO49734.1"/>
    </source>
</evidence>
<protein>
    <submittedName>
        <fullName evidence="1">Uncharacterized protein</fullName>
    </submittedName>
</protein>
<proteinExistence type="predicted"/>
<name>A0AAV4DZR2_9GAST</name>
<keyword evidence="2" id="KW-1185">Reference proteome</keyword>
<dbReference type="Proteomes" id="UP000735302">
    <property type="component" value="Unassembled WGS sequence"/>
</dbReference>
<sequence>MAMRKRLMVQRRDFRLAHGRKMHEPAYNPHRIHNSPLQSEAFAEIEDWSYATAVQSPGLEGVKALELDDKGHGDVYADNKLT</sequence>
<dbReference type="EMBL" id="BLXT01008499">
    <property type="protein sequence ID" value="GFO49734.1"/>
    <property type="molecule type" value="Genomic_DNA"/>
</dbReference>
<organism evidence="1 2">
    <name type="scientific">Plakobranchus ocellatus</name>
    <dbReference type="NCBI Taxonomy" id="259542"/>
    <lineage>
        <taxon>Eukaryota</taxon>
        <taxon>Metazoa</taxon>
        <taxon>Spiralia</taxon>
        <taxon>Lophotrochozoa</taxon>
        <taxon>Mollusca</taxon>
        <taxon>Gastropoda</taxon>
        <taxon>Heterobranchia</taxon>
        <taxon>Euthyneura</taxon>
        <taxon>Panpulmonata</taxon>
        <taxon>Sacoglossa</taxon>
        <taxon>Placobranchoidea</taxon>
        <taxon>Plakobranchidae</taxon>
        <taxon>Plakobranchus</taxon>
    </lineage>
</organism>
<accession>A0AAV4DZR2</accession>
<evidence type="ECO:0000313" key="2">
    <source>
        <dbReference type="Proteomes" id="UP000735302"/>
    </source>
</evidence>